<dbReference type="OrthoDB" id="3227712at2759"/>
<dbReference type="PANTHER" id="PTHR11439">
    <property type="entry name" value="GAG-POL-RELATED RETROTRANSPOSON"/>
    <property type="match status" value="1"/>
</dbReference>
<accession>A0A4S4L7E5</accession>
<dbReference type="EMBL" id="SGPK01000149">
    <property type="protein sequence ID" value="THH07315.1"/>
    <property type="molecule type" value="Genomic_DNA"/>
</dbReference>
<evidence type="ECO:0000313" key="3">
    <source>
        <dbReference type="EMBL" id="THH07315.1"/>
    </source>
</evidence>
<feature type="compositionally biased region" description="Basic and acidic residues" evidence="1">
    <location>
        <begin position="10"/>
        <end position="19"/>
    </location>
</feature>
<sequence>MQLNAISTDTDERTKDVGDRSSTNPAGAAAPEREEEDGHHEYGLLAAMGDAEGVEPHTLAEAKHLPEWRMWEAAVKEELKALEDAGTWTVCDAPLGANIVSSKWVFKIKKDAARKPIRYKAHLVAQGFSQVPGVDYFDTYALSGRKWYQKITHNAEKLIVIVIHVDDCTIAATTTAQINEFKSALKKHVNITDLGPAHWLLGLEIKCNRNAKTIALSQTAYINLILRRFNLQDLKPVSTPMEVNTQLHSSQVLQTTEETAEMCNVPYRKAVGSLMYIGLATRPDIAFAIMLLLHFSSNPGPAHWNVVKRIFRYLNGMKSLWLTYGGVENGFLKGYGDADGSMQEDRHAISGNAFLIDGGAVS</sequence>
<organism evidence="3 4">
    <name type="scientific">Phellinidium pouzarii</name>
    <dbReference type="NCBI Taxonomy" id="167371"/>
    <lineage>
        <taxon>Eukaryota</taxon>
        <taxon>Fungi</taxon>
        <taxon>Dikarya</taxon>
        <taxon>Basidiomycota</taxon>
        <taxon>Agaricomycotina</taxon>
        <taxon>Agaricomycetes</taxon>
        <taxon>Hymenochaetales</taxon>
        <taxon>Hymenochaetaceae</taxon>
        <taxon>Phellinidium</taxon>
    </lineage>
</organism>
<feature type="domain" description="Reverse transcriptase Ty1/copia-type" evidence="2">
    <location>
        <begin position="87"/>
        <end position="141"/>
    </location>
</feature>
<protein>
    <recommendedName>
        <fullName evidence="2">Reverse transcriptase Ty1/copia-type domain-containing protein</fullName>
    </recommendedName>
</protein>
<feature type="region of interest" description="Disordered" evidence="1">
    <location>
        <begin position="1"/>
        <end position="38"/>
    </location>
</feature>
<dbReference type="Pfam" id="PF07727">
    <property type="entry name" value="RVT_2"/>
    <property type="match status" value="2"/>
</dbReference>
<evidence type="ECO:0000259" key="2">
    <source>
        <dbReference type="Pfam" id="PF07727"/>
    </source>
</evidence>
<evidence type="ECO:0000256" key="1">
    <source>
        <dbReference type="SAM" id="MobiDB-lite"/>
    </source>
</evidence>
<gene>
    <name evidence="3" type="ORF">EW145_g3456</name>
</gene>
<name>A0A4S4L7E5_9AGAM</name>
<evidence type="ECO:0000313" key="4">
    <source>
        <dbReference type="Proteomes" id="UP000308199"/>
    </source>
</evidence>
<comment type="caution">
    <text evidence="3">The sequence shown here is derived from an EMBL/GenBank/DDBJ whole genome shotgun (WGS) entry which is preliminary data.</text>
</comment>
<dbReference type="AlphaFoldDB" id="A0A4S4L7E5"/>
<keyword evidence="4" id="KW-1185">Reference proteome</keyword>
<dbReference type="Proteomes" id="UP000308199">
    <property type="component" value="Unassembled WGS sequence"/>
</dbReference>
<dbReference type="PANTHER" id="PTHR11439:SF463">
    <property type="entry name" value="REVERSE TRANSCRIPTASE TY1_COPIA-TYPE DOMAIN-CONTAINING PROTEIN"/>
    <property type="match status" value="1"/>
</dbReference>
<dbReference type="InterPro" id="IPR013103">
    <property type="entry name" value="RVT_2"/>
</dbReference>
<proteinExistence type="predicted"/>
<feature type="domain" description="Reverse transcriptase Ty1/copia-type" evidence="2">
    <location>
        <begin position="156"/>
        <end position="242"/>
    </location>
</feature>
<reference evidence="3 4" key="1">
    <citation type="submission" date="2019-02" db="EMBL/GenBank/DDBJ databases">
        <title>Genome sequencing of the rare red list fungi Phellinidium pouzarii.</title>
        <authorList>
            <person name="Buettner E."/>
            <person name="Kellner H."/>
        </authorList>
    </citation>
    <scope>NUCLEOTIDE SEQUENCE [LARGE SCALE GENOMIC DNA]</scope>
    <source>
        <strain evidence="3 4">DSM 108285</strain>
    </source>
</reference>